<keyword evidence="1" id="KW-0472">Membrane</keyword>
<proteinExistence type="predicted"/>
<dbReference type="Proteomes" id="UP000220752">
    <property type="component" value="Unassembled WGS sequence"/>
</dbReference>
<evidence type="ECO:0000313" key="3">
    <source>
        <dbReference type="Proteomes" id="UP000220752"/>
    </source>
</evidence>
<evidence type="ECO:0000313" key="2">
    <source>
        <dbReference type="EMBL" id="PDX59166.1"/>
    </source>
</evidence>
<dbReference type="AlphaFoldDB" id="A0A2A6ZCS8"/>
<feature type="transmembrane region" description="Helical" evidence="1">
    <location>
        <begin position="315"/>
        <end position="348"/>
    </location>
</feature>
<keyword evidence="1" id="KW-0812">Transmembrane</keyword>
<gene>
    <name evidence="2" type="ORF">CGS46_04140</name>
</gene>
<comment type="caution">
    <text evidence="2">The sequence shown here is derived from an EMBL/GenBank/DDBJ whole genome shotgun (WGS) entry which is preliminary data.</text>
</comment>
<reference evidence="2 3" key="1">
    <citation type="journal article" date="2017" name="Front. Microbiol.">
        <title>New Insights into the Diversity of the Genus Faecalibacterium.</title>
        <authorList>
            <person name="Benevides L."/>
            <person name="Burman S."/>
            <person name="Martin R."/>
            <person name="Robert V."/>
            <person name="Thomas M."/>
            <person name="Miquel S."/>
            <person name="Chain F."/>
            <person name="Sokol H."/>
            <person name="Bermudez-Humaran L.G."/>
            <person name="Morrison M."/>
            <person name="Langella P."/>
            <person name="Azevedo V.A."/>
            <person name="Chatel J.M."/>
            <person name="Soares S."/>
        </authorList>
    </citation>
    <scope>NUCLEOTIDE SEQUENCE [LARGE SCALE GENOMIC DNA]</scope>
    <source>
        <strain evidence="3">CNCM I-4540</strain>
    </source>
</reference>
<dbReference type="EMBL" id="NMTQ01000020">
    <property type="protein sequence ID" value="PDX59166.1"/>
    <property type="molecule type" value="Genomic_DNA"/>
</dbReference>
<feature type="transmembrane region" description="Helical" evidence="1">
    <location>
        <begin position="363"/>
        <end position="382"/>
    </location>
</feature>
<protein>
    <submittedName>
        <fullName evidence="2">Nucleoside-diphosphate sugar epimerase</fullName>
    </submittedName>
</protein>
<keyword evidence="1" id="KW-1133">Transmembrane helix</keyword>
<name>A0A2A6ZCS8_9FIRM</name>
<keyword evidence="3" id="KW-1185">Reference proteome</keyword>
<sequence length="698" mass="80628">MFLTKEWIEEAFPDDHVLTTHRKDDMLSDTRIKSVILDSRQLLDRLYTTYDFDRIVYFSEYLLPHNNPEGELDRLRRVLQEFREKEVELIYFSGPESVLTPPTSQSILTRTAEELCLHYAKTSKIQVKVFRLPYIYSISAAGPKCFERLFQQIPTENVSFDEQAAQPVYALCFDELASLVNRVFDTWTPQPELFTLPEVFHIDYRMLGTALQKLRPTLEVTYGTDTLQTYPADDKVVRNRYGWFQRYCLLDDLPQIYHAWQKSQTPKKPLLHRIIDTLRNQIRLLRFLEILLASGVTELLVQLTHTDAQFQMVDFRLAFVMLIGTVYGLNAGVFAAFLASLSLIFGYFRQGMTLVLLFYEPSYWLPFLVYFIIGASCGYVQLRNTETSRFVQNENNLLRQRLQFTQELYEDTLEDKQLFRHQILGRRDSFGKIYTVTQQLNTLQPQEIYRKTIQVMEDILENHSLTIYHLEKGYAFARLTAASSGLQPAPARSLAVDKYIDVFRAIEQDGVWVNRTFAPDLPMYAAGVRQNGSIVVLISLRTAGENQMTLYYQNLFRILCGLVETALIRAFEYESAIQETWYLPGTCLMRPVPFAEQLANACTLQEDKMAQHLLLRVSGKFATSEEFYAQLERSIRSSDIAGLGTDENVYLLLNQATEENLPLLTQRMAEKGFQVTSVSLDGQHRLIAAAKKDPANEC</sequence>
<accession>A0A2A6ZCS8</accession>
<evidence type="ECO:0000256" key="1">
    <source>
        <dbReference type="SAM" id="Phobius"/>
    </source>
</evidence>
<organism evidence="2 3">
    <name type="scientific">Faecalibacterium langellae</name>
    <dbReference type="NCBI Taxonomy" id="3435293"/>
    <lineage>
        <taxon>Bacteria</taxon>
        <taxon>Bacillati</taxon>
        <taxon>Bacillota</taxon>
        <taxon>Clostridia</taxon>
        <taxon>Eubacteriales</taxon>
        <taxon>Oscillospiraceae</taxon>
        <taxon>Faecalibacterium</taxon>
    </lineage>
</organism>